<evidence type="ECO:0000259" key="1">
    <source>
        <dbReference type="Pfam" id="PF01979"/>
    </source>
</evidence>
<sequence length="385" mass="40615">MTRPMLELVFENGLILDPVEGPLPGLAMAGGRLGAPGPAARRVDLEGFVLLPGIVDLHGDGFERHLAPRRGALRSMADGLRALDAELAATGITTAVLAQFWSWEGGLRAPEFARALAAALRDMAPVLRTQMRMQLRLETHLVDDYAEVQAFLRAEGIGYVVFNDHLPHRRLAEGRRPPRLTGQALKSGRNPEAHLALMQGLHARRAEVPARLAELAAALRAEGVLLGSHDDRSAEARAQARALGATIAEFPETAEAARAARAADEPVILGAPNVMRGASHAGNASARDLIAEGLCDALVSDYHYPSVRAAALLLAGGTGPELAQAWRMVSTRPAEILGLRDRGRLVAGARADLTVLEAATGQVAASFAGGTVSFLAGAFADRLLG</sequence>
<dbReference type="AlphaFoldDB" id="A8LJP7"/>
<dbReference type="InterPro" id="IPR051781">
    <property type="entry name" value="Metallo-dep_Hydrolase"/>
</dbReference>
<dbReference type="NCBIfam" id="NF011987">
    <property type="entry name" value="PRK15446.2-3"/>
    <property type="match status" value="1"/>
</dbReference>
<protein>
    <recommendedName>
        <fullName evidence="1">Amidohydrolase-related domain-containing protein</fullName>
    </recommendedName>
</protein>
<keyword evidence="3" id="KW-1185">Reference proteome</keyword>
<dbReference type="PANTHER" id="PTHR43135">
    <property type="entry name" value="ALPHA-D-RIBOSE 1-METHYLPHOSPHONATE 5-TRIPHOSPHATE DIPHOSPHATASE"/>
    <property type="match status" value="1"/>
</dbReference>
<dbReference type="HOGENOM" id="CLU_060303_1_0_5"/>
<feature type="domain" description="Amidohydrolase-related" evidence="1">
    <location>
        <begin position="255"/>
        <end position="370"/>
    </location>
</feature>
<evidence type="ECO:0000313" key="2">
    <source>
        <dbReference type="EMBL" id="ABV94650.1"/>
    </source>
</evidence>
<gene>
    <name evidence="2" type="ordered locus">Dshi_2917</name>
</gene>
<evidence type="ECO:0000313" key="3">
    <source>
        <dbReference type="Proteomes" id="UP000006833"/>
    </source>
</evidence>
<dbReference type="PANTHER" id="PTHR43135:SF3">
    <property type="entry name" value="ALPHA-D-RIBOSE 1-METHYLPHOSPHONATE 5-TRIPHOSPHATE DIPHOSPHATASE"/>
    <property type="match status" value="1"/>
</dbReference>
<accession>A8LJP7</accession>
<name>A8LJP7_DINSH</name>
<dbReference type="GO" id="GO:0016810">
    <property type="term" value="F:hydrolase activity, acting on carbon-nitrogen (but not peptide) bonds"/>
    <property type="evidence" value="ECO:0007669"/>
    <property type="project" value="InterPro"/>
</dbReference>
<dbReference type="Pfam" id="PF01979">
    <property type="entry name" value="Amidohydro_1"/>
    <property type="match status" value="1"/>
</dbReference>
<dbReference type="STRING" id="398580.Dshi_2917"/>
<dbReference type="SUPFAM" id="SSF51338">
    <property type="entry name" value="Composite domain of metallo-dependent hydrolases"/>
    <property type="match status" value="1"/>
</dbReference>
<dbReference type="Gene3D" id="3.20.20.140">
    <property type="entry name" value="Metal-dependent hydrolases"/>
    <property type="match status" value="1"/>
</dbReference>
<dbReference type="PIRSF" id="PIRSF038971">
    <property type="entry name" value="PhnM"/>
    <property type="match status" value="1"/>
</dbReference>
<dbReference type="GO" id="GO:0019700">
    <property type="term" value="P:organic phosphonate catabolic process"/>
    <property type="evidence" value="ECO:0007669"/>
    <property type="project" value="InterPro"/>
</dbReference>
<dbReference type="InterPro" id="IPR032466">
    <property type="entry name" value="Metal_Hydrolase"/>
</dbReference>
<dbReference type="KEGG" id="dsh:Dshi_2917"/>
<reference evidence="3" key="1">
    <citation type="journal article" date="2010" name="ISME J.">
        <title>The complete genome sequence of the algal symbiont Dinoroseobacter shibae: a hitchhiker's guide to life in the sea.</title>
        <authorList>
            <person name="Wagner-Dobler I."/>
            <person name="Ballhausen B."/>
            <person name="Berger M."/>
            <person name="Brinkhoff T."/>
            <person name="Buchholz I."/>
            <person name="Bunk B."/>
            <person name="Cypionka H."/>
            <person name="Daniel R."/>
            <person name="Drepper T."/>
            <person name="Gerdts G."/>
            <person name="Hahnke S."/>
            <person name="Han C."/>
            <person name="Jahn D."/>
            <person name="Kalhoefer D."/>
            <person name="Kiss H."/>
            <person name="Klenk H.P."/>
            <person name="Kyrpides N."/>
            <person name="Liebl W."/>
            <person name="Liesegang H."/>
            <person name="Meincke L."/>
            <person name="Pati A."/>
            <person name="Petersen J."/>
            <person name="Piekarski T."/>
            <person name="Pommerenke C."/>
            <person name="Pradella S."/>
            <person name="Pukall R."/>
            <person name="Rabus R."/>
            <person name="Stackebrandt E."/>
            <person name="Thole S."/>
            <person name="Thompson L."/>
            <person name="Tielen P."/>
            <person name="Tomasch J."/>
            <person name="von Jan M."/>
            <person name="Wanphrut N."/>
            <person name="Wichels A."/>
            <person name="Zech H."/>
            <person name="Simon M."/>
        </authorList>
    </citation>
    <scope>NUCLEOTIDE SEQUENCE [LARGE SCALE GENOMIC DNA]</scope>
    <source>
        <strain evidence="3">DSM 16493 / NCIMB 14021 / DFL 12</strain>
    </source>
</reference>
<dbReference type="EMBL" id="CP000830">
    <property type="protein sequence ID" value="ABV94650.1"/>
    <property type="molecule type" value="Genomic_DNA"/>
</dbReference>
<dbReference type="Gene3D" id="2.30.40.10">
    <property type="entry name" value="Urease, subunit C, domain 1"/>
    <property type="match status" value="1"/>
</dbReference>
<proteinExistence type="predicted"/>
<dbReference type="Proteomes" id="UP000006833">
    <property type="component" value="Chromosome"/>
</dbReference>
<dbReference type="SUPFAM" id="SSF51556">
    <property type="entry name" value="Metallo-dependent hydrolases"/>
    <property type="match status" value="1"/>
</dbReference>
<dbReference type="InterPro" id="IPR012696">
    <property type="entry name" value="PhnM"/>
</dbReference>
<dbReference type="eggNOG" id="COG3454">
    <property type="taxonomic scope" value="Bacteria"/>
</dbReference>
<dbReference type="InterPro" id="IPR011059">
    <property type="entry name" value="Metal-dep_hydrolase_composite"/>
</dbReference>
<organism evidence="2 3">
    <name type="scientific">Dinoroseobacter shibae (strain DSM 16493 / NCIMB 14021 / DFL 12)</name>
    <dbReference type="NCBI Taxonomy" id="398580"/>
    <lineage>
        <taxon>Bacteria</taxon>
        <taxon>Pseudomonadati</taxon>
        <taxon>Pseudomonadota</taxon>
        <taxon>Alphaproteobacteria</taxon>
        <taxon>Rhodobacterales</taxon>
        <taxon>Roseobacteraceae</taxon>
        <taxon>Dinoroseobacter</taxon>
    </lineage>
</organism>
<dbReference type="InterPro" id="IPR006680">
    <property type="entry name" value="Amidohydro-rel"/>
</dbReference>